<dbReference type="GO" id="GO:0009341">
    <property type="term" value="C:beta-galactosidase complex"/>
    <property type="evidence" value="ECO:0007669"/>
    <property type="project" value="InterPro"/>
</dbReference>
<dbReference type="EMBL" id="CP003218">
    <property type="protein sequence ID" value="AEX03537.1"/>
    <property type="molecule type" value="Genomic_DNA"/>
</dbReference>
<proteinExistence type="inferred from homology"/>
<dbReference type="Pfam" id="PF08532">
    <property type="entry name" value="Glyco_hydro_42M"/>
    <property type="match status" value="1"/>
</dbReference>
<dbReference type="Gene3D" id="3.40.50.880">
    <property type="match status" value="1"/>
</dbReference>
<evidence type="ECO:0000259" key="12">
    <source>
        <dbReference type="Pfam" id="PF08532"/>
    </source>
</evidence>
<feature type="domain" description="Glycoside hydrolase family 42 N-terminal" evidence="11">
    <location>
        <begin position="10"/>
        <end position="376"/>
    </location>
</feature>
<organism evidence="13 14">
    <name type="scientific">Klebsiella michiganensis (strain ATCC 8724 / DSM 4798 / JCM 20051 / NBRC 3318 / NRRL B-199 / KCTC 1686 / BUCSAV 143 / CCM 1901)</name>
    <dbReference type="NCBI Taxonomy" id="1006551"/>
    <lineage>
        <taxon>Bacteria</taxon>
        <taxon>Pseudomonadati</taxon>
        <taxon>Pseudomonadota</taxon>
        <taxon>Gammaproteobacteria</taxon>
        <taxon>Enterobacterales</taxon>
        <taxon>Enterobacteriaceae</taxon>
        <taxon>Klebsiella/Raoultella group</taxon>
        <taxon>Klebsiella</taxon>
    </lineage>
</organism>
<dbReference type="HOGENOM" id="CLU_012430_2_0_6"/>
<dbReference type="InterPro" id="IPR013529">
    <property type="entry name" value="Glyco_hydro_42_N"/>
</dbReference>
<dbReference type="InterPro" id="IPR013738">
    <property type="entry name" value="Beta_galactosidase_Trimer"/>
</dbReference>
<dbReference type="Proteomes" id="UP000007843">
    <property type="component" value="Chromosome"/>
</dbReference>
<evidence type="ECO:0000256" key="9">
    <source>
        <dbReference type="PIRSR" id="PIRSR001084-1"/>
    </source>
</evidence>
<evidence type="ECO:0000256" key="6">
    <source>
        <dbReference type="ARBA" id="ARBA00022833"/>
    </source>
</evidence>
<keyword evidence="6" id="KW-0862">Zinc</keyword>
<comment type="catalytic activity">
    <reaction evidence="1 8">
        <text>Hydrolysis of terminal non-reducing beta-D-galactose residues in beta-D-galactosides.</text>
        <dbReference type="EC" id="3.2.1.23"/>
    </reaction>
</comment>
<feature type="binding site" evidence="10">
    <location>
        <position position="313"/>
    </location>
    <ligand>
        <name>substrate</name>
    </ligand>
</feature>
<comment type="similarity">
    <text evidence="2 8">Belongs to the glycosyl hydrolase 42 family.</text>
</comment>
<evidence type="ECO:0000256" key="2">
    <source>
        <dbReference type="ARBA" id="ARBA00005940"/>
    </source>
</evidence>
<evidence type="ECO:0000256" key="4">
    <source>
        <dbReference type="ARBA" id="ARBA00022723"/>
    </source>
</evidence>
<feature type="active site" description="Nucleophile" evidence="9">
    <location>
        <position position="304"/>
    </location>
</feature>
<dbReference type="InterPro" id="IPR029062">
    <property type="entry name" value="Class_I_gatase-like"/>
</dbReference>
<dbReference type="GO" id="GO:0004565">
    <property type="term" value="F:beta-galactosidase activity"/>
    <property type="evidence" value="ECO:0007669"/>
    <property type="project" value="UniProtKB-EC"/>
</dbReference>
<sequence length="669" mass="76266">MSDLFYGVAYYDEYMPEDRLAKDIALMQETGINVVRIAESTWSTLEPREGEYNFYHIDRVLNAMHKAGIAVIIGTPTYAVPAWLAAKHPDILVTTVNGQQKYGPRQIMDIVNPTFRRYAEKIIRTLMAHVQHHPAIIGWQLDNETKHYDNIGRHMQEGFVRSLREKYPDLDRLNNDFGLDYWSNRIDSWQDFPPVENTINASLACAFSRYQRQQVTEYLAWQAEIVREYAQPHQFVTHNFDFEWRGYSYGVQPRVDHFAAAQTLDIAGVDIYHPSQKHLTGREIAFGGAITRSLKQGKNYFVLETQAQGFAQWTPYPGQLRLQAFSHVASGAAMVSYWHWHSIHNAFETYWKGLLSHDFSRNATWQEATTIGADFARLSPQLAELKAENDVALLISNEAMDALNQFRPGDAQGNIYNDIFRRFHDALYDHNISLDIIHDVNEETARYRALIVPGLYAADDGLLTRINRYIEQGGRALIGFKSGFSDENVKVRSGAQPGILRESCGVSYSQFTLPEETTVRACSADIDCRQDNQAELWMELLTPDAGTRTLLRYQHPAWGDYAAATEADYAQGRAIYVGFLPQKTLISQLFDRLTAGLDLRSRTSAYRYPLVVKKMRNRDGNSIHFLFNYSGEPQAFISETSGNALLSGEKVSCGQPLRLKAWEFTIIES</sequence>
<gene>
    <name evidence="13" type="ordered locus">KOX_09055</name>
</gene>
<reference evidence="13 14" key="1">
    <citation type="journal article" date="2012" name="J. Bacteriol.">
        <title>Complete genome sequence of Klebsiella oxytoca KCTC 1686, used in production of 2,3-butanediol.</title>
        <authorList>
            <person name="Shin S.H."/>
            <person name="Kim S."/>
            <person name="Kim J.Y."/>
            <person name="Lee S."/>
            <person name="Um Y."/>
            <person name="Oh M.K."/>
            <person name="Kim Y.R."/>
            <person name="Lee J."/>
            <person name="Yang K.S."/>
        </authorList>
    </citation>
    <scope>NUCLEOTIDE SEQUENCE [LARGE SCALE GENOMIC DNA]</scope>
    <source>
        <strain evidence="14">ATCC 8724 / DSM 4798 / JCM 20051 / NBRC 3318 / NRRL B-199 / KCTC 1686</strain>
    </source>
</reference>
<keyword evidence="5 8" id="KW-0378">Hydrolase</keyword>
<evidence type="ECO:0000256" key="8">
    <source>
        <dbReference type="PIRNR" id="PIRNR001084"/>
    </source>
</evidence>
<accession>A0A0H3H7C7</accession>
<dbReference type="SUPFAM" id="SSF52317">
    <property type="entry name" value="Class I glutamine amidotransferase-like"/>
    <property type="match status" value="1"/>
</dbReference>
<protein>
    <recommendedName>
        <fullName evidence="3 8">Beta-galactosidase</fullName>
        <shortName evidence="8">Beta-gal</shortName>
        <ecNumber evidence="3 8">3.2.1.23</ecNumber>
    </recommendedName>
</protein>
<feature type="binding site" evidence="10">
    <location>
        <position position="105"/>
    </location>
    <ligand>
        <name>substrate</name>
    </ligand>
</feature>
<evidence type="ECO:0000256" key="7">
    <source>
        <dbReference type="ARBA" id="ARBA00023295"/>
    </source>
</evidence>
<evidence type="ECO:0000256" key="3">
    <source>
        <dbReference type="ARBA" id="ARBA00012756"/>
    </source>
</evidence>
<dbReference type="InterPro" id="IPR003476">
    <property type="entry name" value="Glyco_hydro_42"/>
</dbReference>
<evidence type="ECO:0000313" key="14">
    <source>
        <dbReference type="Proteomes" id="UP000007843"/>
    </source>
</evidence>
<dbReference type="PATRIC" id="fig|1006551.4.peg.1826"/>
<dbReference type="EC" id="3.2.1.23" evidence="3 8"/>
<dbReference type="GO" id="GO:0005975">
    <property type="term" value="P:carbohydrate metabolic process"/>
    <property type="evidence" value="ECO:0007669"/>
    <property type="project" value="InterPro"/>
</dbReference>
<keyword evidence="4" id="KW-0479">Metal-binding</keyword>
<feature type="active site" description="Proton donor" evidence="9">
    <location>
        <position position="144"/>
    </location>
</feature>
<dbReference type="PIRSF" id="PIRSF001084">
    <property type="entry name" value="B-galactosidase"/>
    <property type="match status" value="1"/>
</dbReference>
<dbReference type="RefSeq" id="WP_014227638.1">
    <property type="nucleotide sequence ID" value="NC_016612.1"/>
</dbReference>
<evidence type="ECO:0000259" key="11">
    <source>
        <dbReference type="Pfam" id="PF02449"/>
    </source>
</evidence>
<dbReference type="PANTHER" id="PTHR36447:SF2">
    <property type="entry name" value="BETA-GALACTOSIDASE YESZ"/>
    <property type="match status" value="1"/>
</dbReference>
<keyword evidence="7 8" id="KW-0326">Glycosidase</keyword>
<name>A0A0H3H7C7_KLEM8</name>
<evidence type="ECO:0000256" key="1">
    <source>
        <dbReference type="ARBA" id="ARBA00001412"/>
    </source>
</evidence>
<dbReference type="Pfam" id="PF02449">
    <property type="entry name" value="Glyco_hydro_42"/>
    <property type="match status" value="1"/>
</dbReference>
<dbReference type="InterPro" id="IPR017853">
    <property type="entry name" value="GH"/>
</dbReference>
<dbReference type="PANTHER" id="PTHR36447">
    <property type="entry name" value="BETA-GALACTOSIDASE GANA"/>
    <property type="match status" value="1"/>
</dbReference>
<evidence type="ECO:0000256" key="10">
    <source>
        <dbReference type="PIRSR" id="PIRSR001084-2"/>
    </source>
</evidence>
<feature type="binding site" evidence="10">
    <location>
        <position position="143"/>
    </location>
    <ligand>
        <name>substrate</name>
    </ligand>
</feature>
<dbReference type="KEGG" id="kox:KOX_09055"/>
<dbReference type="Gene3D" id="3.20.20.80">
    <property type="entry name" value="Glycosidases"/>
    <property type="match status" value="1"/>
</dbReference>
<dbReference type="GO" id="GO:0046872">
    <property type="term" value="F:metal ion binding"/>
    <property type="evidence" value="ECO:0007669"/>
    <property type="project" value="UniProtKB-KW"/>
</dbReference>
<evidence type="ECO:0000256" key="5">
    <source>
        <dbReference type="ARBA" id="ARBA00022801"/>
    </source>
</evidence>
<evidence type="ECO:0000313" key="13">
    <source>
        <dbReference type="EMBL" id="AEX03537.1"/>
    </source>
</evidence>
<dbReference type="AlphaFoldDB" id="A0A0H3H7C7"/>
<feature type="domain" description="Beta-galactosidase trimerisation" evidence="12">
    <location>
        <begin position="390"/>
        <end position="598"/>
    </location>
</feature>
<dbReference type="CDD" id="cd03143">
    <property type="entry name" value="A4_beta-galactosidase_middle_domain"/>
    <property type="match status" value="1"/>
</dbReference>
<dbReference type="SUPFAM" id="SSF51445">
    <property type="entry name" value="(Trans)glycosidases"/>
    <property type="match status" value="1"/>
</dbReference>